<keyword evidence="2" id="KW-1185">Reference proteome</keyword>
<dbReference type="EMBL" id="AWUE01018081">
    <property type="protein sequence ID" value="OMO82705.1"/>
    <property type="molecule type" value="Genomic_DNA"/>
</dbReference>
<reference evidence="2" key="1">
    <citation type="submission" date="2013-09" db="EMBL/GenBank/DDBJ databases">
        <title>Corchorus olitorius genome sequencing.</title>
        <authorList>
            <person name="Alam M."/>
            <person name="Haque M.S."/>
            <person name="Islam M.S."/>
            <person name="Emdad E.M."/>
            <person name="Islam M.M."/>
            <person name="Ahmed B."/>
            <person name="Halim A."/>
            <person name="Hossen Q.M.M."/>
            <person name="Hossain M.Z."/>
            <person name="Ahmed R."/>
            <person name="Khan M.M."/>
            <person name="Islam R."/>
            <person name="Rashid M.M."/>
            <person name="Khan S.A."/>
            <person name="Rahman M.S."/>
            <person name="Alam M."/>
            <person name="Yahiya A.S."/>
            <person name="Khan M.S."/>
            <person name="Azam M.S."/>
            <person name="Haque T."/>
            <person name="Lashkar M.Z.H."/>
            <person name="Akhand A.I."/>
            <person name="Morshed G."/>
            <person name="Roy S."/>
            <person name="Uddin K.S."/>
            <person name="Rabeya T."/>
            <person name="Hossain A.S."/>
            <person name="Chowdhury A."/>
            <person name="Snigdha A.R."/>
            <person name="Mortoza M.S."/>
            <person name="Matin S.A."/>
            <person name="Hoque S.M.E."/>
            <person name="Islam M.K."/>
            <person name="Roy D.K."/>
            <person name="Haider R."/>
            <person name="Moosa M.M."/>
            <person name="Elias S.M."/>
            <person name="Hasan A.M."/>
            <person name="Jahan S."/>
            <person name="Shafiuddin M."/>
            <person name="Mahmood N."/>
            <person name="Shommy N.S."/>
        </authorList>
    </citation>
    <scope>NUCLEOTIDE SEQUENCE [LARGE SCALE GENOMIC DNA]</scope>
    <source>
        <strain evidence="2">cv. O-4</strain>
    </source>
</reference>
<dbReference type="AlphaFoldDB" id="A0A1R3IJF2"/>
<name>A0A1R3IJF2_9ROSI</name>
<comment type="caution">
    <text evidence="1">The sequence shown here is derived from an EMBL/GenBank/DDBJ whole genome shotgun (WGS) entry which is preliminary data.</text>
</comment>
<dbReference type="Proteomes" id="UP000187203">
    <property type="component" value="Unassembled WGS sequence"/>
</dbReference>
<organism evidence="1 2">
    <name type="scientific">Corchorus olitorius</name>
    <dbReference type="NCBI Taxonomy" id="93759"/>
    <lineage>
        <taxon>Eukaryota</taxon>
        <taxon>Viridiplantae</taxon>
        <taxon>Streptophyta</taxon>
        <taxon>Embryophyta</taxon>
        <taxon>Tracheophyta</taxon>
        <taxon>Spermatophyta</taxon>
        <taxon>Magnoliopsida</taxon>
        <taxon>eudicotyledons</taxon>
        <taxon>Gunneridae</taxon>
        <taxon>Pentapetalae</taxon>
        <taxon>rosids</taxon>
        <taxon>malvids</taxon>
        <taxon>Malvales</taxon>
        <taxon>Malvaceae</taxon>
        <taxon>Grewioideae</taxon>
        <taxon>Apeibeae</taxon>
        <taxon>Corchorus</taxon>
    </lineage>
</organism>
<evidence type="ECO:0000313" key="1">
    <source>
        <dbReference type="EMBL" id="OMO82705.1"/>
    </source>
</evidence>
<evidence type="ECO:0000313" key="2">
    <source>
        <dbReference type="Proteomes" id="UP000187203"/>
    </source>
</evidence>
<protein>
    <submittedName>
        <fullName evidence="1">Uncharacterized protein</fullName>
    </submittedName>
</protein>
<accession>A0A1R3IJF2</accession>
<proteinExistence type="predicted"/>
<gene>
    <name evidence="1" type="ORF">COLO4_22879</name>
</gene>
<sequence>MCRFTCSSESSFGAHSILGERFIELPLPPVDGLPQGAESTSDLPIHKIPYSASMIAFMGPASELPGGSTPQDFMVPPVWMDYPNNIAVKLHENGESPGLNGLCFRL</sequence>